<sequence length="404" mass="44732">MSLPATAVTNLGNLLPNEILHAIFDHLSQHALTRIVLVSHRWRANAERLLYSSIVINEVLPRSSTPELKGAHAVPSVPAITLRCCETLFSYPHLAEYVRRFHVRWQTDAVESPALLLLIAQNIAKSLVPTLRHLDSLELSFGLLAAPPLPAAPTSFLPPSRHPGLRSLALHGIGEPPEPVLRNHPALLHLKLGDYRRPLHLLPTDVPRLRSFRGHPATAASVLPGRPIEALGLVGLDPATESDFARIAAGSRPVRSLDLSGTSVTPTVLRNVSRHLSHVEWLKVRLAFRHTLHYALNGMRLLTALTTVLSNFGNLRDLDLSPTNAVHYYADQNAVEEQRLCIAWTRACPSLRRIIFPSRTEWSLSEGGTWACKYSDSLARLLFRCVPRIDDQPADDNICINTSL</sequence>
<dbReference type="PROSITE" id="PS50181">
    <property type="entry name" value="FBOX"/>
    <property type="match status" value="1"/>
</dbReference>
<evidence type="ECO:0000313" key="3">
    <source>
        <dbReference type="Proteomes" id="UP001201163"/>
    </source>
</evidence>
<dbReference type="Gene3D" id="1.20.1280.50">
    <property type="match status" value="1"/>
</dbReference>
<gene>
    <name evidence="2" type="ORF">EDB92DRAFT_1798048</name>
</gene>
<dbReference type="SUPFAM" id="SSF52047">
    <property type="entry name" value="RNI-like"/>
    <property type="match status" value="1"/>
</dbReference>
<protein>
    <recommendedName>
        <fullName evidence="1">F-box domain-containing protein</fullName>
    </recommendedName>
</protein>
<accession>A0AAD4QAU8</accession>
<evidence type="ECO:0000259" key="1">
    <source>
        <dbReference type="PROSITE" id="PS50181"/>
    </source>
</evidence>
<feature type="domain" description="F-box" evidence="1">
    <location>
        <begin position="9"/>
        <end position="59"/>
    </location>
</feature>
<dbReference type="Pfam" id="PF12937">
    <property type="entry name" value="F-box-like"/>
    <property type="match status" value="1"/>
</dbReference>
<keyword evidence="3" id="KW-1185">Reference proteome</keyword>
<comment type="caution">
    <text evidence="2">The sequence shown here is derived from an EMBL/GenBank/DDBJ whole genome shotgun (WGS) entry which is preliminary data.</text>
</comment>
<dbReference type="InterPro" id="IPR036047">
    <property type="entry name" value="F-box-like_dom_sf"/>
</dbReference>
<reference evidence="2" key="1">
    <citation type="submission" date="2022-01" db="EMBL/GenBank/DDBJ databases">
        <title>Comparative genomics reveals a dynamic genome evolution in the ectomycorrhizal milk-cap (Lactarius) mushrooms.</title>
        <authorList>
            <consortium name="DOE Joint Genome Institute"/>
            <person name="Lebreton A."/>
            <person name="Tang N."/>
            <person name="Kuo A."/>
            <person name="LaButti K."/>
            <person name="Drula E."/>
            <person name="Barry K."/>
            <person name="Clum A."/>
            <person name="Lipzen A."/>
            <person name="Mousain D."/>
            <person name="Ng V."/>
            <person name="Wang R."/>
            <person name="Wang X."/>
            <person name="Dai Y."/>
            <person name="Henrissat B."/>
            <person name="Grigoriev I.V."/>
            <person name="Guerin-Laguette A."/>
            <person name="Yu F."/>
            <person name="Martin F.M."/>
        </authorList>
    </citation>
    <scope>NUCLEOTIDE SEQUENCE</scope>
    <source>
        <strain evidence="2">QP</strain>
    </source>
</reference>
<name>A0AAD4QAU8_9AGAM</name>
<dbReference type="Proteomes" id="UP001201163">
    <property type="component" value="Unassembled WGS sequence"/>
</dbReference>
<dbReference type="AlphaFoldDB" id="A0AAD4QAU8"/>
<organism evidence="2 3">
    <name type="scientific">Lactarius akahatsu</name>
    <dbReference type="NCBI Taxonomy" id="416441"/>
    <lineage>
        <taxon>Eukaryota</taxon>
        <taxon>Fungi</taxon>
        <taxon>Dikarya</taxon>
        <taxon>Basidiomycota</taxon>
        <taxon>Agaricomycotina</taxon>
        <taxon>Agaricomycetes</taxon>
        <taxon>Russulales</taxon>
        <taxon>Russulaceae</taxon>
        <taxon>Lactarius</taxon>
    </lineage>
</organism>
<dbReference type="SUPFAM" id="SSF81383">
    <property type="entry name" value="F-box domain"/>
    <property type="match status" value="1"/>
</dbReference>
<dbReference type="EMBL" id="JAKELL010000025">
    <property type="protein sequence ID" value="KAH8991664.1"/>
    <property type="molecule type" value="Genomic_DNA"/>
</dbReference>
<dbReference type="InterPro" id="IPR032675">
    <property type="entry name" value="LRR_dom_sf"/>
</dbReference>
<proteinExistence type="predicted"/>
<dbReference type="InterPro" id="IPR001810">
    <property type="entry name" value="F-box_dom"/>
</dbReference>
<evidence type="ECO:0000313" key="2">
    <source>
        <dbReference type="EMBL" id="KAH8991664.1"/>
    </source>
</evidence>
<dbReference type="Gene3D" id="3.80.10.10">
    <property type="entry name" value="Ribonuclease Inhibitor"/>
    <property type="match status" value="1"/>
</dbReference>